<name>A0ABM8VUG0_9BACL</name>
<feature type="transmembrane region" description="Helical" evidence="1">
    <location>
        <begin position="69"/>
        <end position="88"/>
    </location>
</feature>
<gene>
    <name evidence="2" type="ORF">PAECIP111802_07208</name>
</gene>
<keyword evidence="3" id="KW-1185">Reference proteome</keyword>
<evidence type="ECO:0000313" key="2">
    <source>
        <dbReference type="EMBL" id="CAG7658897.1"/>
    </source>
</evidence>
<feature type="transmembrane region" description="Helical" evidence="1">
    <location>
        <begin position="12"/>
        <end position="30"/>
    </location>
</feature>
<feature type="transmembrane region" description="Helical" evidence="1">
    <location>
        <begin position="100"/>
        <end position="119"/>
    </location>
</feature>
<feature type="transmembrane region" description="Helical" evidence="1">
    <location>
        <begin position="42"/>
        <end position="62"/>
    </location>
</feature>
<reference evidence="2 3" key="1">
    <citation type="submission" date="2021-06" db="EMBL/GenBank/DDBJ databases">
        <authorList>
            <person name="Criscuolo A."/>
        </authorList>
    </citation>
    <scope>NUCLEOTIDE SEQUENCE [LARGE SCALE GENOMIC DNA]</scope>
    <source>
        <strain evidence="3">CIP 111802</strain>
    </source>
</reference>
<comment type="caution">
    <text evidence="2">The sequence shown here is derived from an EMBL/GenBank/DDBJ whole genome shotgun (WGS) entry which is preliminary data.</text>
</comment>
<accession>A0ABM8VUG0</accession>
<keyword evidence="1" id="KW-0472">Membrane</keyword>
<keyword evidence="1" id="KW-1133">Transmembrane helix</keyword>
<evidence type="ECO:0000256" key="1">
    <source>
        <dbReference type="SAM" id="Phobius"/>
    </source>
</evidence>
<dbReference type="EMBL" id="CAJVCE010000050">
    <property type="protein sequence ID" value="CAG7658897.1"/>
    <property type="molecule type" value="Genomic_DNA"/>
</dbReference>
<sequence>MSPVTFTKSFSIFQITIGVIFLFQALTLVFENQFDLSLGEYYAFYSVSISSLVWLIAGVVLLSKRTWGWITALSIYVGCLLYQGWSLWRVMNIAPSLERLIQGKLFSISVFLIIVILLLTMRKKWLSR</sequence>
<proteinExistence type="predicted"/>
<evidence type="ECO:0000313" key="3">
    <source>
        <dbReference type="Proteomes" id="UP000730618"/>
    </source>
</evidence>
<organism evidence="2 3">
    <name type="scientific">Paenibacillus allorhizosphaerae</name>
    <dbReference type="NCBI Taxonomy" id="2849866"/>
    <lineage>
        <taxon>Bacteria</taxon>
        <taxon>Bacillati</taxon>
        <taxon>Bacillota</taxon>
        <taxon>Bacilli</taxon>
        <taxon>Bacillales</taxon>
        <taxon>Paenibacillaceae</taxon>
        <taxon>Paenibacillus</taxon>
    </lineage>
</organism>
<keyword evidence="1" id="KW-0812">Transmembrane</keyword>
<dbReference type="Proteomes" id="UP000730618">
    <property type="component" value="Unassembled WGS sequence"/>
</dbReference>
<protein>
    <submittedName>
        <fullName evidence="2">Uncharacterized protein</fullName>
    </submittedName>
</protein>